<proteinExistence type="predicted"/>
<comment type="caution">
    <text evidence="6">The sequence shown here is derived from an EMBL/GenBank/DDBJ whole genome shotgun (WGS) entry which is preliminary data.</text>
</comment>
<feature type="transmembrane region" description="Helical" evidence="5">
    <location>
        <begin position="113"/>
        <end position="138"/>
    </location>
</feature>
<accession>A0A4V3UY85</accession>
<feature type="transmembrane region" description="Helical" evidence="5">
    <location>
        <begin position="12"/>
        <end position="39"/>
    </location>
</feature>
<keyword evidence="2 5" id="KW-0812">Transmembrane</keyword>
<feature type="transmembrane region" description="Helical" evidence="5">
    <location>
        <begin position="60"/>
        <end position="82"/>
    </location>
</feature>
<sequence>MDTTINKHQMNLAAIIHISTFSKYFIPFGNFILPLILWISNKDRSEFIDENGKNALNFQISILLYSLFLGIICIPFVLFTAFDFIQLANILEHNTHDIDLPVQSLYDLSVGMIPVGIAGLLIFGLFVLDVLCTIIAGIRASKGISYNYPITINFIK</sequence>
<evidence type="ECO:0000256" key="2">
    <source>
        <dbReference type="ARBA" id="ARBA00022692"/>
    </source>
</evidence>
<name>A0A4V3UY85_9FLAO</name>
<protein>
    <submittedName>
        <fullName evidence="6">DUF4870 domain-containing protein</fullName>
    </submittedName>
</protein>
<dbReference type="RefSeq" id="WP_136336241.1">
    <property type="nucleotide sequence ID" value="NZ_QXMP01000010.1"/>
</dbReference>
<evidence type="ECO:0000256" key="5">
    <source>
        <dbReference type="SAM" id="Phobius"/>
    </source>
</evidence>
<dbReference type="Proteomes" id="UP000305939">
    <property type="component" value="Unassembled WGS sequence"/>
</dbReference>
<comment type="subcellular location">
    <subcellularLocation>
        <location evidence="1">Membrane</location>
        <topology evidence="1">Multi-pass membrane protein</topology>
    </subcellularLocation>
</comment>
<gene>
    <name evidence="6" type="ORF">E7Z59_10340</name>
</gene>
<evidence type="ECO:0000313" key="7">
    <source>
        <dbReference type="Proteomes" id="UP000305939"/>
    </source>
</evidence>
<keyword evidence="7" id="KW-1185">Reference proteome</keyword>
<dbReference type="InterPro" id="IPR019109">
    <property type="entry name" value="MamF_MmsF"/>
</dbReference>
<organism evidence="6 7">
    <name type="scientific">Robertkochia marina</name>
    <dbReference type="NCBI Taxonomy" id="1227945"/>
    <lineage>
        <taxon>Bacteria</taxon>
        <taxon>Pseudomonadati</taxon>
        <taxon>Bacteroidota</taxon>
        <taxon>Flavobacteriia</taxon>
        <taxon>Flavobacteriales</taxon>
        <taxon>Flavobacteriaceae</taxon>
        <taxon>Robertkochia</taxon>
    </lineage>
</organism>
<evidence type="ECO:0000256" key="1">
    <source>
        <dbReference type="ARBA" id="ARBA00004141"/>
    </source>
</evidence>
<dbReference type="OrthoDB" id="9808930at2"/>
<dbReference type="EMBL" id="SSMC01000002">
    <property type="protein sequence ID" value="THD68036.1"/>
    <property type="molecule type" value="Genomic_DNA"/>
</dbReference>
<dbReference type="AlphaFoldDB" id="A0A4V3UY85"/>
<evidence type="ECO:0000313" key="6">
    <source>
        <dbReference type="EMBL" id="THD68036.1"/>
    </source>
</evidence>
<dbReference type="Pfam" id="PF09685">
    <property type="entry name" value="MamF_MmsF"/>
    <property type="match status" value="1"/>
</dbReference>
<keyword evidence="3 5" id="KW-1133">Transmembrane helix</keyword>
<evidence type="ECO:0000256" key="4">
    <source>
        <dbReference type="ARBA" id="ARBA00023136"/>
    </source>
</evidence>
<keyword evidence="4 5" id="KW-0472">Membrane</keyword>
<reference evidence="6 7" key="1">
    <citation type="submission" date="2019-04" db="EMBL/GenBank/DDBJ databases">
        <title>Draft genome sequence of Robertkochia marina CC-AMO-30D.</title>
        <authorList>
            <person name="Hameed A."/>
            <person name="Lin S.-Y."/>
            <person name="Shahina M."/>
            <person name="Lai W.-A."/>
            <person name="Young C.-C."/>
        </authorList>
    </citation>
    <scope>NUCLEOTIDE SEQUENCE [LARGE SCALE GENOMIC DNA]</scope>
    <source>
        <strain evidence="6 7">CC-AMO-30D</strain>
    </source>
</reference>
<evidence type="ECO:0000256" key="3">
    <source>
        <dbReference type="ARBA" id="ARBA00022989"/>
    </source>
</evidence>